<feature type="transmembrane region" description="Helical" evidence="1">
    <location>
        <begin position="53"/>
        <end position="76"/>
    </location>
</feature>
<dbReference type="EMBL" id="LAZR01000465">
    <property type="protein sequence ID" value="KKN67807.1"/>
    <property type="molecule type" value="Genomic_DNA"/>
</dbReference>
<proteinExistence type="predicted"/>
<feature type="transmembrane region" description="Helical" evidence="1">
    <location>
        <begin position="12"/>
        <end position="33"/>
    </location>
</feature>
<organism evidence="2">
    <name type="scientific">marine sediment metagenome</name>
    <dbReference type="NCBI Taxonomy" id="412755"/>
    <lineage>
        <taxon>unclassified sequences</taxon>
        <taxon>metagenomes</taxon>
        <taxon>ecological metagenomes</taxon>
    </lineage>
</organism>
<gene>
    <name evidence="2" type="ORF">LCGC14_0457560</name>
</gene>
<keyword evidence="1" id="KW-0812">Transmembrane</keyword>
<comment type="caution">
    <text evidence="2">The sequence shown here is derived from an EMBL/GenBank/DDBJ whole genome shotgun (WGS) entry which is preliminary data.</text>
</comment>
<keyword evidence="1" id="KW-1133">Transmembrane helix</keyword>
<name>A0A0F9SZ01_9ZZZZ</name>
<sequence length="142" mass="15520">MSVNTPKNWFKPVVWAALVWNLLGVIAFAMHMMMTPEIIGKLPLDQQAAYSNVPLWSTIAFAVAVFGSTLGCLFLLAKNALATPTFALSLGAILIQQYYNFMVINSIELLGASAVFMPIFVIIIAIALLCLSIKGKQQGWLQ</sequence>
<feature type="transmembrane region" description="Helical" evidence="1">
    <location>
        <begin position="111"/>
        <end position="133"/>
    </location>
</feature>
<feature type="transmembrane region" description="Helical" evidence="1">
    <location>
        <begin position="81"/>
        <end position="99"/>
    </location>
</feature>
<dbReference type="AlphaFoldDB" id="A0A0F9SZ01"/>
<protein>
    <submittedName>
        <fullName evidence="2">Uncharacterized protein</fullName>
    </submittedName>
</protein>
<keyword evidence="1" id="KW-0472">Membrane</keyword>
<reference evidence="2" key="1">
    <citation type="journal article" date="2015" name="Nature">
        <title>Complex archaea that bridge the gap between prokaryotes and eukaryotes.</title>
        <authorList>
            <person name="Spang A."/>
            <person name="Saw J.H."/>
            <person name="Jorgensen S.L."/>
            <person name="Zaremba-Niedzwiedzka K."/>
            <person name="Martijn J."/>
            <person name="Lind A.E."/>
            <person name="van Eijk R."/>
            <person name="Schleper C."/>
            <person name="Guy L."/>
            <person name="Ettema T.J."/>
        </authorList>
    </citation>
    <scope>NUCLEOTIDE SEQUENCE</scope>
</reference>
<evidence type="ECO:0000256" key="1">
    <source>
        <dbReference type="SAM" id="Phobius"/>
    </source>
</evidence>
<evidence type="ECO:0000313" key="2">
    <source>
        <dbReference type="EMBL" id="KKN67807.1"/>
    </source>
</evidence>
<accession>A0A0F9SZ01</accession>